<evidence type="ECO:0000256" key="1">
    <source>
        <dbReference type="ARBA" id="ARBA00022729"/>
    </source>
</evidence>
<evidence type="ECO:0000313" key="3">
    <source>
        <dbReference type="EMBL" id="CCM78170.1"/>
    </source>
</evidence>
<dbReference type="STRING" id="1211777.BN77_p10129"/>
<organism evidence="3 4">
    <name type="scientific">Rhizobium mesoamericanum STM3625</name>
    <dbReference type="NCBI Taxonomy" id="1211777"/>
    <lineage>
        <taxon>Bacteria</taxon>
        <taxon>Pseudomonadati</taxon>
        <taxon>Pseudomonadota</taxon>
        <taxon>Alphaproteobacteria</taxon>
        <taxon>Hyphomicrobiales</taxon>
        <taxon>Rhizobiaceae</taxon>
        <taxon>Rhizobium/Agrobacterium group</taxon>
        <taxon>Rhizobium</taxon>
    </lineage>
</organism>
<keyword evidence="1" id="KW-0732">Signal</keyword>
<proteinExistence type="predicted"/>
<dbReference type="eggNOG" id="ENOG5030ZHR">
    <property type="taxonomic scope" value="Bacteria"/>
</dbReference>
<keyword evidence="4" id="KW-1185">Reference proteome</keyword>
<reference evidence="3 4" key="1">
    <citation type="journal article" date="2013" name="Genome Announc.">
        <title>Draft Genome Sequence of Rhizobium mesoamericanum STM3625, a Nitrogen-Fixing Symbiont of Mimosa pudica Isolated in French Guiana (South America).</title>
        <authorList>
            <person name="Moulin L."/>
            <person name="Mornico D."/>
            <person name="Melkonian R."/>
            <person name="Klonowska A."/>
        </authorList>
    </citation>
    <scope>NUCLEOTIDE SEQUENCE [LARGE SCALE GENOMIC DNA]</scope>
    <source>
        <strain evidence="3 4">STM3625</strain>
    </source>
</reference>
<dbReference type="HOGENOM" id="CLU_154608_0_0_5"/>
<dbReference type="InterPro" id="IPR025232">
    <property type="entry name" value="DUF4174"/>
</dbReference>
<evidence type="ECO:0000313" key="4">
    <source>
        <dbReference type="Proteomes" id="UP000009319"/>
    </source>
</evidence>
<sequence length="143" mass="15367">MLKSLLKELVGASSGVLERCPSLLPFRNKCHVLVLFEGASDERPEMQEDLLENQQDALRSHDIALLRVAGGGVFSSTDSPVEIDADVIRHDLNGPSPEEFEAVLVDREGAVVLRSTKPVSLPYLLDLIGAGSGAGKNPSSSRF</sequence>
<dbReference type="Pfam" id="PF13778">
    <property type="entry name" value="DUF4174"/>
    <property type="match status" value="1"/>
</dbReference>
<gene>
    <name evidence="3" type="ORF">BN77_p10129</name>
</gene>
<feature type="domain" description="DUF4174" evidence="2">
    <location>
        <begin position="24"/>
        <end position="128"/>
    </location>
</feature>
<accession>K0Q1P4</accession>
<name>K0Q1P4_9HYPH</name>
<dbReference type="EMBL" id="CANI01000035">
    <property type="protein sequence ID" value="CCM78170.1"/>
    <property type="molecule type" value="Genomic_DNA"/>
</dbReference>
<protein>
    <recommendedName>
        <fullName evidence="2">DUF4174 domain-containing protein</fullName>
    </recommendedName>
</protein>
<evidence type="ECO:0000259" key="2">
    <source>
        <dbReference type="Pfam" id="PF13778"/>
    </source>
</evidence>
<dbReference type="RefSeq" id="WP_007535700.1">
    <property type="nucleotide sequence ID" value="NZ_HF536773.1"/>
</dbReference>
<dbReference type="AlphaFoldDB" id="K0Q1P4"/>
<dbReference type="Proteomes" id="UP000009319">
    <property type="component" value="Unassembled WGS sequence"/>
</dbReference>
<comment type="caution">
    <text evidence="3">The sequence shown here is derived from an EMBL/GenBank/DDBJ whole genome shotgun (WGS) entry which is preliminary data.</text>
</comment>